<dbReference type="InterPro" id="IPR055066">
    <property type="entry name" value="AASDHPPT_N"/>
</dbReference>
<dbReference type="GO" id="GO:0008897">
    <property type="term" value="F:holo-[acyl-carrier-protein] synthase activity"/>
    <property type="evidence" value="ECO:0007669"/>
    <property type="project" value="UniProtKB-EC"/>
</dbReference>
<dbReference type="SUPFAM" id="SSF56214">
    <property type="entry name" value="4'-phosphopantetheinyl transferase"/>
    <property type="match status" value="2"/>
</dbReference>
<dbReference type="InterPro" id="IPR008278">
    <property type="entry name" value="4-PPantetheinyl_Trfase_dom"/>
</dbReference>
<evidence type="ECO:0000313" key="6">
    <source>
        <dbReference type="Proteomes" id="UP000053257"/>
    </source>
</evidence>
<keyword evidence="2" id="KW-0808">Transferase</keyword>
<feature type="domain" description="4'-phosphopantetheinyl transferase" evidence="3">
    <location>
        <begin position="118"/>
        <end position="197"/>
    </location>
</feature>
<dbReference type="PANTHER" id="PTHR12215:SF10">
    <property type="entry name" value="L-AMINOADIPATE-SEMIALDEHYDE DEHYDROGENASE-PHOSPHOPANTETHEINYL TRANSFERASE"/>
    <property type="match status" value="1"/>
</dbReference>
<evidence type="ECO:0000259" key="3">
    <source>
        <dbReference type="Pfam" id="PF01648"/>
    </source>
</evidence>
<dbReference type="EC" id="2.7.8.7" evidence="1"/>
<feature type="domain" description="4'-phosphopantetheinyl transferase N-terminal" evidence="4">
    <location>
        <begin position="20"/>
        <end position="103"/>
    </location>
</feature>
<gene>
    <name evidence="5" type="ORF">PHLGIDRAFT_97610</name>
</gene>
<dbReference type="HOGENOM" id="CLU_057011_3_1_1"/>
<dbReference type="GO" id="GO:0000287">
    <property type="term" value="F:magnesium ion binding"/>
    <property type="evidence" value="ECO:0007669"/>
    <property type="project" value="InterPro"/>
</dbReference>
<sequence>MQVWVTTFDPEAASSLEGLYLQALGLLNEETKKQVTRYYQLIDRLRTLLGKLLIRMVLKQKGIPLNSMSFGSTPERKPYVTTNGPHEPIGYNITHDSGLVAVAFQSGPDLYPDAPAYRIGVDAMLLQVPDRLTFGDLVESVGSQLTPFEEQLIREPTDTDEKLRRFYLVWTLKEAYSKALGIGLGLDFKEIEYDVPRDVVRISGSRPVGWKFIRFEVRRGQDEYVGVVVRYVGADDDARGECIVEHRPAGDWLKELDAGAFIRQCLVELK</sequence>
<dbReference type="GO" id="GO:0019878">
    <property type="term" value="P:lysine biosynthetic process via aminoadipic acid"/>
    <property type="evidence" value="ECO:0007669"/>
    <property type="project" value="TreeGrafter"/>
</dbReference>
<keyword evidence="6" id="KW-1185">Reference proteome</keyword>
<accession>A0A0C3PXK7</accession>
<dbReference type="Pfam" id="PF01648">
    <property type="entry name" value="ACPS"/>
    <property type="match status" value="1"/>
</dbReference>
<dbReference type="Proteomes" id="UP000053257">
    <property type="component" value="Unassembled WGS sequence"/>
</dbReference>
<dbReference type="STRING" id="745531.A0A0C3PXK7"/>
<evidence type="ECO:0000313" key="5">
    <source>
        <dbReference type="EMBL" id="KIP12868.1"/>
    </source>
</evidence>
<dbReference type="GO" id="GO:0005829">
    <property type="term" value="C:cytosol"/>
    <property type="evidence" value="ECO:0007669"/>
    <property type="project" value="TreeGrafter"/>
</dbReference>
<dbReference type="InterPro" id="IPR037143">
    <property type="entry name" value="4-PPantetheinyl_Trfase_dom_sf"/>
</dbReference>
<dbReference type="PANTHER" id="PTHR12215">
    <property type="entry name" value="PHOSPHOPANTETHEINE TRANSFERASE"/>
    <property type="match status" value="1"/>
</dbReference>
<evidence type="ECO:0000256" key="2">
    <source>
        <dbReference type="ARBA" id="ARBA00022679"/>
    </source>
</evidence>
<dbReference type="InterPro" id="IPR050559">
    <property type="entry name" value="P-Pant_transferase_sf"/>
</dbReference>
<dbReference type="EMBL" id="KN840438">
    <property type="protein sequence ID" value="KIP12868.1"/>
    <property type="molecule type" value="Genomic_DNA"/>
</dbReference>
<dbReference type="AlphaFoldDB" id="A0A0C3PXK7"/>
<dbReference type="OrthoDB" id="26719at2759"/>
<name>A0A0C3PXK7_PHLG1</name>
<reference evidence="5 6" key="1">
    <citation type="journal article" date="2014" name="PLoS Genet.">
        <title>Analysis of the Phlebiopsis gigantea genome, transcriptome and secretome provides insight into its pioneer colonization strategies of wood.</title>
        <authorList>
            <person name="Hori C."/>
            <person name="Ishida T."/>
            <person name="Igarashi K."/>
            <person name="Samejima M."/>
            <person name="Suzuki H."/>
            <person name="Master E."/>
            <person name="Ferreira P."/>
            <person name="Ruiz-Duenas F.J."/>
            <person name="Held B."/>
            <person name="Canessa P."/>
            <person name="Larrondo L.F."/>
            <person name="Schmoll M."/>
            <person name="Druzhinina I.S."/>
            <person name="Kubicek C.P."/>
            <person name="Gaskell J.A."/>
            <person name="Kersten P."/>
            <person name="St John F."/>
            <person name="Glasner J."/>
            <person name="Sabat G."/>
            <person name="Splinter BonDurant S."/>
            <person name="Syed K."/>
            <person name="Yadav J."/>
            <person name="Mgbeahuruike A.C."/>
            <person name="Kovalchuk A."/>
            <person name="Asiegbu F.O."/>
            <person name="Lackner G."/>
            <person name="Hoffmeister D."/>
            <person name="Rencoret J."/>
            <person name="Gutierrez A."/>
            <person name="Sun H."/>
            <person name="Lindquist E."/>
            <person name="Barry K."/>
            <person name="Riley R."/>
            <person name="Grigoriev I.V."/>
            <person name="Henrissat B."/>
            <person name="Kues U."/>
            <person name="Berka R.M."/>
            <person name="Martinez A.T."/>
            <person name="Covert S.F."/>
            <person name="Blanchette R.A."/>
            <person name="Cullen D."/>
        </authorList>
    </citation>
    <scope>NUCLEOTIDE SEQUENCE [LARGE SCALE GENOMIC DNA]</scope>
    <source>
        <strain evidence="5 6">11061_1 CR5-6</strain>
    </source>
</reference>
<dbReference type="Gene3D" id="3.90.470.20">
    <property type="entry name" value="4'-phosphopantetheinyl transferase domain"/>
    <property type="match status" value="2"/>
</dbReference>
<dbReference type="Pfam" id="PF22624">
    <property type="entry name" value="AASDHPPT_N"/>
    <property type="match status" value="1"/>
</dbReference>
<evidence type="ECO:0000259" key="4">
    <source>
        <dbReference type="Pfam" id="PF22624"/>
    </source>
</evidence>
<protein>
    <recommendedName>
        <fullName evidence="1">holo-[acyl-carrier-protein] synthase</fullName>
        <ecNumber evidence="1">2.7.8.7</ecNumber>
    </recommendedName>
</protein>
<organism evidence="5 6">
    <name type="scientific">Phlebiopsis gigantea (strain 11061_1 CR5-6)</name>
    <name type="common">White-rot fungus</name>
    <name type="synonym">Peniophora gigantea</name>
    <dbReference type="NCBI Taxonomy" id="745531"/>
    <lineage>
        <taxon>Eukaryota</taxon>
        <taxon>Fungi</taxon>
        <taxon>Dikarya</taxon>
        <taxon>Basidiomycota</taxon>
        <taxon>Agaricomycotina</taxon>
        <taxon>Agaricomycetes</taxon>
        <taxon>Polyporales</taxon>
        <taxon>Phanerochaetaceae</taxon>
        <taxon>Phlebiopsis</taxon>
    </lineage>
</organism>
<proteinExistence type="predicted"/>
<evidence type="ECO:0000256" key="1">
    <source>
        <dbReference type="ARBA" id="ARBA00013172"/>
    </source>
</evidence>